<keyword evidence="3" id="KW-1185">Reference proteome</keyword>
<sequence>MLNCTSSKTVRNLVMSIGILTASFSHGGVRAGTVPIQVASIREADFQIAQASLIAEMEQEILRRINQHRARKGLSALSWSSDIAHQARSHSRNMAKKIVSFGHQGFSERSKAINNSIQSQRTAENVAWVASRRDPAGQAIEAWLKSPKHLQNIEGNFSMTGIGISISSSGEYYFTQDFAQK</sequence>
<gene>
    <name evidence="2" type="ORF">NIES2135_13660</name>
</gene>
<dbReference type="InterPro" id="IPR014044">
    <property type="entry name" value="CAP_dom"/>
</dbReference>
<feature type="domain" description="SCP" evidence="1">
    <location>
        <begin position="62"/>
        <end position="178"/>
    </location>
</feature>
<dbReference type="SUPFAM" id="SSF55797">
    <property type="entry name" value="PR-1-like"/>
    <property type="match status" value="1"/>
</dbReference>
<evidence type="ECO:0000313" key="2">
    <source>
        <dbReference type="EMBL" id="BAY54549.1"/>
    </source>
</evidence>
<reference evidence="2 3" key="1">
    <citation type="submission" date="2017-06" db="EMBL/GenBank/DDBJ databases">
        <title>Genome sequencing of cyanobaciteial culture collection at National Institute for Environmental Studies (NIES).</title>
        <authorList>
            <person name="Hirose Y."/>
            <person name="Shimura Y."/>
            <person name="Fujisawa T."/>
            <person name="Nakamura Y."/>
            <person name="Kawachi M."/>
        </authorList>
    </citation>
    <scope>NUCLEOTIDE SEQUENCE [LARGE SCALE GENOMIC DNA]</scope>
    <source>
        <strain evidence="2 3">NIES-2135</strain>
    </source>
</reference>
<evidence type="ECO:0000259" key="1">
    <source>
        <dbReference type="Pfam" id="PF00188"/>
    </source>
</evidence>
<organism evidence="2 3">
    <name type="scientific">Leptolyngbya boryana NIES-2135</name>
    <dbReference type="NCBI Taxonomy" id="1973484"/>
    <lineage>
        <taxon>Bacteria</taxon>
        <taxon>Bacillati</taxon>
        <taxon>Cyanobacteriota</taxon>
        <taxon>Cyanophyceae</taxon>
        <taxon>Leptolyngbyales</taxon>
        <taxon>Leptolyngbyaceae</taxon>
        <taxon>Leptolyngbya group</taxon>
        <taxon>Leptolyngbya</taxon>
    </lineage>
</organism>
<dbReference type="Proteomes" id="UP000217895">
    <property type="component" value="Chromosome"/>
</dbReference>
<dbReference type="AlphaFoldDB" id="A0A1Z4JCR1"/>
<dbReference type="PANTHER" id="PTHR31157:SF1">
    <property type="entry name" value="SCP DOMAIN-CONTAINING PROTEIN"/>
    <property type="match status" value="1"/>
</dbReference>
<dbReference type="CDD" id="cd05379">
    <property type="entry name" value="CAP_bacterial"/>
    <property type="match status" value="1"/>
</dbReference>
<dbReference type="InterPro" id="IPR035940">
    <property type="entry name" value="CAP_sf"/>
</dbReference>
<dbReference type="Gene3D" id="3.40.33.10">
    <property type="entry name" value="CAP"/>
    <property type="match status" value="1"/>
</dbReference>
<dbReference type="EMBL" id="AP018203">
    <property type="protein sequence ID" value="BAY54549.1"/>
    <property type="molecule type" value="Genomic_DNA"/>
</dbReference>
<dbReference type="PANTHER" id="PTHR31157">
    <property type="entry name" value="SCP DOMAIN-CONTAINING PROTEIN"/>
    <property type="match status" value="1"/>
</dbReference>
<name>A0A1Z4JCR1_LEPBY</name>
<proteinExistence type="predicted"/>
<evidence type="ECO:0000313" key="3">
    <source>
        <dbReference type="Proteomes" id="UP000217895"/>
    </source>
</evidence>
<accession>A0A1Z4JCR1</accession>
<protein>
    <recommendedName>
        <fullName evidence="1">SCP domain-containing protein</fullName>
    </recommendedName>
</protein>
<dbReference type="Pfam" id="PF00188">
    <property type="entry name" value="CAP"/>
    <property type="match status" value="1"/>
</dbReference>